<name>A0ABQ7Q0G2_PLUXY</name>
<feature type="compositionally biased region" description="Basic and acidic residues" evidence="2">
    <location>
        <begin position="693"/>
        <end position="712"/>
    </location>
</feature>
<reference evidence="3 4" key="1">
    <citation type="submission" date="2021-06" db="EMBL/GenBank/DDBJ databases">
        <title>A haploid diamondback moth (Plutella xylostella L.) genome assembly resolves 31 chromosomes and identifies a diamide resistance mutation.</title>
        <authorList>
            <person name="Ward C.M."/>
            <person name="Perry K.D."/>
            <person name="Baker G."/>
            <person name="Powis K."/>
            <person name="Heckel D.G."/>
            <person name="Baxter S.W."/>
        </authorList>
    </citation>
    <scope>NUCLEOTIDE SEQUENCE [LARGE SCALE GENOMIC DNA]</scope>
    <source>
        <strain evidence="3 4">LV</strain>
        <tissue evidence="3">Single pupa</tissue>
    </source>
</reference>
<feature type="coiled-coil region" evidence="1">
    <location>
        <begin position="534"/>
        <end position="596"/>
    </location>
</feature>
<keyword evidence="4" id="KW-1185">Reference proteome</keyword>
<comment type="caution">
    <text evidence="3">The sequence shown here is derived from an EMBL/GenBank/DDBJ whole genome shotgun (WGS) entry which is preliminary data.</text>
</comment>
<sequence>MSAVSEEVVSHIDPVDVADSLVESESKCELTCDSGLDTLDSCSLSLVNTSETPKQLQNEEKEGEKGSTDRDAENDSSDTIYSPTSLSPEAGEEHHFMNFDDLHGVDDVDNIALNQLINIENKHDNEIDKISADNGNFKVDLPLDNISSDSSSYLCSDTSGNSARSESEVKIIENIENDGFGKSDNHSNGSNSIHSLDKAHDSNDYIAANDNEMKPQKIMHTLATSTMSLHEETEPATKAALAKSTFSKSAENIPVLVPHVVSNQTSSTKELDTEQILSDFTSQKTKAQAIQKIVPDVVSTADNKYHRIPKELLNQDLGSIVKNVHGIFSSVSGSLKNAYNISSRAAHPKPPQKIASKTGSKIMSEIFEEESSLQDSGSGTDKDTISETEISKSSNSEQDSESECDAKREVYKLQVESLERLLAEQRKEMAVLRERVRQQTEEMIGKEQTFKDLEGKMDLMRKRVEHAEKEKDSAVMRYASSECSVIEARRAAEAAARAERAAAAELELMGGKLKSAHAEKQRICQMYDDKCHEVLSAERELGRAREELRELEGRLKWTQSKLRTEADAYKESAERAEKLSQQVAELEAARDSAAAHAADSVKARQLESDLKESQAALILCRHEKAELEKAVVSLTQQLETCKSERDDATSRLATATAEVSRLQDSNLRLEEEAASLAALRARAARADALSSQLERETRRAEQAEEALSAERARAETCQQREANALQHAAQLTAQHVAAAASSCDSRRQAQALEADNVSLRAQLAALQAELAAARRAGADEAERRQRENRTMARKIAELTEEVAETNKKLEWEKGENGVLKKKHASAIKELNRELQRALRRCDQLGAKIPHAENGDHTTGSISSLSSGDSALPTEERLQNGHNHGNEVPDIQVHTADRIQLIERIVSLQRAAARRAERQDFLEEHARQLTDELRKKARLLRTLLSQAPAGALVGSEREQHKKEIARLGGGAMAAVWGGDPAGMTLELSLEMNNRLQAVLEDALLKNITLKENMDTLGKEIARLKGQPPPQPSK</sequence>
<feature type="coiled-coil region" evidence="1">
    <location>
        <begin position="408"/>
        <end position="477"/>
    </location>
</feature>
<evidence type="ECO:0000256" key="1">
    <source>
        <dbReference type="SAM" id="Coils"/>
    </source>
</evidence>
<accession>A0ABQ7Q0G2</accession>
<dbReference type="PANTHER" id="PTHR18911">
    <property type="entry name" value="CTCL TUMOR ANTIGEN HD-CL-01"/>
    <property type="match status" value="1"/>
</dbReference>
<feature type="compositionally biased region" description="Polar residues" evidence="2">
    <location>
        <begin position="47"/>
        <end position="56"/>
    </location>
</feature>
<feature type="compositionally biased region" description="Polar residues" evidence="2">
    <location>
        <begin position="77"/>
        <end position="87"/>
    </location>
</feature>
<feature type="region of interest" description="Disordered" evidence="2">
    <location>
        <begin position="47"/>
        <end position="91"/>
    </location>
</feature>
<dbReference type="InterPro" id="IPR038830">
    <property type="entry name" value="CCDC186"/>
</dbReference>
<keyword evidence="1" id="KW-0175">Coiled coil</keyword>
<evidence type="ECO:0000313" key="3">
    <source>
        <dbReference type="EMBL" id="KAG7298629.1"/>
    </source>
</evidence>
<organism evidence="3 4">
    <name type="scientific">Plutella xylostella</name>
    <name type="common">Diamondback moth</name>
    <name type="synonym">Plutella maculipennis</name>
    <dbReference type="NCBI Taxonomy" id="51655"/>
    <lineage>
        <taxon>Eukaryota</taxon>
        <taxon>Metazoa</taxon>
        <taxon>Ecdysozoa</taxon>
        <taxon>Arthropoda</taxon>
        <taxon>Hexapoda</taxon>
        <taxon>Insecta</taxon>
        <taxon>Pterygota</taxon>
        <taxon>Neoptera</taxon>
        <taxon>Endopterygota</taxon>
        <taxon>Lepidoptera</taxon>
        <taxon>Glossata</taxon>
        <taxon>Ditrysia</taxon>
        <taxon>Yponomeutoidea</taxon>
        <taxon>Plutellidae</taxon>
        <taxon>Plutella</taxon>
    </lineage>
</organism>
<evidence type="ECO:0000256" key="2">
    <source>
        <dbReference type="SAM" id="MobiDB-lite"/>
    </source>
</evidence>
<proteinExistence type="predicted"/>
<feature type="region of interest" description="Disordered" evidence="2">
    <location>
        <begin position="369"/>
        <end position="405"/>
    </location>
</feature>
<dbReference type="EMBL" id="JAHIBW010000024">
    <property type="protein sequence ID" value="KAG7298629.1"/>
    <property type="molecule type" value="Genomic_DNA"/>
</dbReference>
<feature type="region of interest" description="Disordered" evidence="2">
    <location>
        <begin position="848"/>
        <end position="870"/>
    </location>
</feature>
<feature type="coiled-coil region" evidence="1">
    <location>
        <begin position="749"/>
        <end position="847"/>
    </location>
</feature>
<evidence type="ECO:0000313" key="4">
    <source>
        <dbReference type="Proteomes" id="UP000823941"/>
    </source>
</evidence>
<dbReference type="Proteomes" id="UP000823941">
    <property type="component" value="Chromosome 24"/>
</dbReference>
<feature type="compositionally biased region" description="Basic and acidic residues" evidence="2">
    <location>
        <begin position="57"/>
        <end position="73"/>
    </location>
</feature>
<dbReference type="PANTHER" id="PTHR18911:SF5">
    <property type="entry name" value="COILED-COIL DOMAIN-CONTAINING PROTEIN 186"/>
    <property type="match status" value="1"/>
</dbReference>
<gene>
    <name evidence="3" type="ORF">JYU34_018282</name>
</gene>
<evidence type="ECO:0008006" key="5">
    <source>
        <dbReference type="Google" id="ProtNLM"/>
    </source>
</evidence>
<feature type="compositionally biased region" description="Low complexity" evidence="2">
    <location>
        <begin position="860"/>
        <end position="869"/>
    </location>
</feature>
<feature type="region of interest" description="Disordered" evidence="2">
    <location>
        <begin position="690"/>
        <end position="712"/>
    </location>
</feature>
<protein>
    <recommendedName>
        <fullName evidence="5">Coiled-coil domain-containing protein 186</fullName>
    </recommendedName>
</protein>
<feature type="coiled-coil region" evidence="1">
    <location>
        <begin position="991"/>
        <end position="1025"/>
    </location>
</feature>